<dbReference type="OMA" id="LWYPSTM"/>
<dbReference type="SUPFAM" id="SSF53474">
    <property type="entry name" value="alpha/beta-Hydrolases"/>
    <property type="match status" value="1"/>
</dbReference>
<dbReference type="RefSeq" id="XP_007763463.1">
    <property type="nucleotide sequence ID" value="XM_007765273.1"/>
</dbReference>
<feature type="domain" description="Alpha/beta hydrolase fold-3" evidence="2">
    <location>
        <begin position="115"/>
        <end position="322"/>
    </location>
</feature>
<organism evidence="3 4">
    <name type="scientific">Coniophora puteana (strain RWD-64-598)</name>
    <name type="common">Brown rot fungus</name>
    <dbReference type="NCBI Taxonomy" id="741705"/>
    <lineage>
        <taxon>Eukaryota</taxon>
        <taxon>Fungi</taxon>
        <taxon>Dikarya</taxon>
        <taxon>Basidiomycota</taxon>
        <taxon>Agaricomycotina</taxon>
        <taxon>Agaricomycetes</taxon>
        <taxon>Agaricomycetidae</taxon>
        <taxon>Boletales</taxon>
        <taxon>Coniophorineae</taxon>
        <taxon>Coniophoraceae</taxon>
        <taxon>Coniophora</taxon>
    </lineage>
</organism>
<dbReference type="GO" id="GO:0016787">
    <property type="term" value="F:hydrolase activity"/>
    <property type="evidence" value="ECO:0007669"/>
    <property type="project" value="UniProtKB-KW"/>
</dbReference>
<dbReference type="Gene3D" id="3.40.50.1820">
    <property type="entry name" value="alpha/beta hydrolase"/>
    <property type="match status" value="1"/>
</dbReference>
<dbReference type="PANTHER" id="PTHR48081:SF8">
    <property type="entry name" value="ALPHA_BETA HYDROLASE FOLD-3 DOMAIN-CONTAINING PROTEIN-RELATED"/>
    <property type="match status" value="1"/>
</dbReference>
<dbReference type="Pfam" id="PF07859">
    <property type="entry name" value="Abhydrolase_3"/>
    <property type="match status" value="1"/>
</dbReference>
<comment type="caution">
    <text evidence="3">The sequence shown here is derived from an EMBL/GenBank/DDBJ whole genome shotgun (WGS) entry which is preliminary data.</text>
</comment>
<keyword evidence="1" id="KW-0378">Hydrolase</keyword>
<name>A0A5M3N6R9_CONPW</name>
<dbReference type="InterPro" id="IPR029058">
    <property type="entry name" value="AB_hydrolase_fold"/>
</dbReference>
<dbReference type="InterPro" id="IPR013094">
    <property type="entry name" value="AB_hydrolase_3"/>
</dbReference>
<dbReference type="GeneID" id="19199152"/>
<dbReference type="Proteomes" id="UP000053558">
    <property type="component" value="Unassembled WGS sequence"/>
</dbReference>
<dbReference type="InterPro" id="IPR050300">
    <property type="entry name" value="GDXG_lipolytic_enzyme"/>
</dbReference>
<evidence type="ECO:0000313" key="3">
    <source>
        <dbReference type="EMBL" id="EIW86754.1"/>
    </source>
</evidence>
<evidence type="ECO:0000256" key="1">
    <source>
        <dbReference type="ARBA" id="ARBA00022801"/>
    </source>
</evidence>
<dbReference type="OrthoDB" id="408631at2759"/>
<protein>
    <recommendedName>
        <fullName evidence="2">Alpha/beta hydrolase fold-3 domain-containing protein</fullName>
    </recommendedName>
</protein>
<sequence length="351" mass="38758">MASPDQPRAIHPDVISRLDQDYIDFHNANIAPTPGPYAFPWDPQLRKTDWIPGGSEVLEVGSVKEYDLTNCKVRVFTPDGSAPEAGWPVYVWYHGGECSFAFPTRKTHRLSCCPGGWTLGGIDAETNVSTRICKGARCVVVHPDYRLAPEHPHPAAVEDSFEALQWVHSQGRELLNVDVSTMAIGGSSAGANLAAIVSLKAVEMDPPIRLEHVHLLVPALDNSEDGIEPYASRTENINAPWLNAELIGWFRDKYLPEGTDRTQWDVSPIYAPEALLAKLPPHWIAVTELDILRDEGLAYAERLKKAGVEVTHKMYPKAVHHLMDMDGTVLSQSRELVLDTTVNIGMAFGTL</sequence>
<dbReference type="AlphaFoldDB" id="A0A5M3N6R9"/>
<reference evidence="4" key="1">
    <citation type="journal article" date="2012" name="Science">
        <title>The Paleozoic origin of enzymatic lignin decomposition reconstructed from 31 fungal genomes.</title>
        <authorList>
            <person name="Floudas D."/>
            <person name="Binder M."/>
            <person name="Riley R."/>
            <person name="Barry K."/>
            <person name="Blanchette R.A."/>
            <person name="Henrissat B."/>
            <person name="Martinez A.T."/>
            <person name="Otillar R."/>
            <person name="Spatafora J.W."/>
            <person name="Yadav J.S."/>
            <person name="Aerts A."/>
            <person name="Benoit I."/>
            <person name="Boyd A."/>
            <person name="Carlson A."/>
            <person name="Copeland A."/>
            <person name="Coutinho P.M."/>
            <person name="de Vries R.P."/>
            <person name="Ferreira P."/>
            <person name="Findley K."/>
            <person name="Foster B."/>
            <person name="Gaskell J."/>
            <person name="Glotzer D."/>
            <person name="Gorecki P."/>
            <person name="Heitman J."/>
            <person name="Hesse C."/>
            <person name="Hori C."/>
            <person name="Igarashi K."/>
            <person name="Jurgens J.A."/>
            <person name="Kallen N."/>
            <person name="Kersten P."/>
            <person name="Kohler A."/>
            <person name="Kuees U."/>
            <person name="Kumar T.K.A."/>
            <person name="Kuo A."/>
            <person name="LaButti K."/>
            <person name="Larrondo L.F."/>
            <person name="Lindquist E."/>
            <person name="Ling A."/>
            <person name="Lombard V."/>
            <person name="Lucas S."/>
            <person name="Lundell T."/>
            <person name="Martin R."/>
            <person name="McLaughlin D.J."/>
            <person name="Morgenstern I."/>
            <person name="Morin E."/>
            <person name="Murat C."/>
            <person name="Nagy L.G."/>
            <person name="Nolan M."/>
            <person name="Ohm R.A."/>
            <person name="Patyshakuliyeva A."/>
            <person name="Rokas A."/>
            <person name="Ruiz-Duenas F.J."/>
            <person name="Sabat G."/>
            <person name="Salamov A."/>
            <person name="Samejima M."/>
            <person name="Schmutz J."/>
            <person name="Slot J.C."/>
            <person name="St John F."/>
            <person name="Stenlid J."/>
            <person name="Sun H."/>
            <person name="Sun S."/>
            <person name="Syed K."/>
            <person name="Tsang A."/>
            <person name="Wiebenga A."/>
            <person name="Young D."/>
            <person name="Pisabarro A."/>
            <person name="Eastwood D.C."/>
            <person name="Martin F."/>
            <person name="Cullen D."/>
            <person name="Grigoriev I.V."/>
            <person name="Hibbett D.S."/>
        </authorList>
    </citation>
    <scope>NUCLEOTIDE SEQUENCE [LARGE SCALE GENOMIC DNA]</scope>
    <source>
        <strain evidence="4">RWD-64-598 SS2</strain>
    </source>
</reference>
<proteinExistence type="predicted"/>
<evidence type="ECO:0000259" key="2">
    <source>
        <dbReference type="Pfam" id="PF07859"/>
    </source>
</evidence>
<evidence type="ECO:0000313" key="4">
    <source>
        <dbReference type="Proteomes" id="UP000053558"/>
    </source>
</evidence>
<keyword evidence="4" id="KW-1185">Reference proteome</keyword>
<dbReference type="PANTHER" id="PTHR48081">
    <property type="entry name" value="AB HYDROLASE SUPERFAMILY PROTEIN C4A8.06C"/>
    <property type="match status" value="1"/>
</dbReference>
<dbReference type="EMBL" id="JH711573">
    <property type="protein sequence ID" value="EIW86754.1"/>
    <property type="molecule type" value="Genomic_DNA"/>
</dbReference>
<dbReference type="KEGG" id="cput:CONPUDRAFT_115414"/>
<accession>A0A5M3N6R9</accession>
<gene>
    <name evidence="3" type="ORF">CONPUDRAFT_115414</name>
</gene>